<evidence type="ECO:0000259" key="2">
    <source>
        <dbReference type="SMART" id="SM00226"/>
    </source>
</evidence>
<evidence type="ECO:0000313" key="4">
    <source>
        <dbReference type="Proteomes" id="UP000264062"/>
    </source>
</evidence>
<feature type="domain" description="Phosphotyrosine protein phosphatase I" evidence="2">
    <location>
        <begin position="4"/>
        <end position="129"/>
    </location>
</feature>
<dbReference type="InterPro" id="IPR036196">
    <property type="entry name" value="Ptyr_pPase_sf"/>
</dbReference>
<protein>
    <recommendedName>
        <fullName evidence="2">Phosphotyrosine protein phosphatase I domain-containing protein</fullName>
    </recommendedName>
</protein>
<comment type="caution">
    <text evidence="3">The sequence shown here is derived from an EMBL/GenBank/DDBJ whole genome shotgun (WGS) entry which is preliminary data.</text>
</comment>
<dbReference type="AlphaFoldDB" id="A0A350HA83"/>
<reference evidence="3 4" key="1">
    <citation type="journal article" date="2018" name="Nat. Biotechnol.">
        <title>A standardized bacterial taxonomy based on genome phylogeny substantially revises the tree of life.</title>
        <authorList>
            <person name="Parks D.H."/>
            <person name="Chuvochina M."/>
            <person name="Waite D.W."/>
            <person name="Rinke C."/>
            <person name="Skarshewski A."/>
            <person name="Chaumeil P.A."/>
            <person name="Hugenholtz P."/>
        </authorList>
    </citation>
    <scope>NUCLEOTIDE SEQUENCE [LARGE SCALE GENOMIC DNA]</scope>
    <source>
        <strain evidence="3">UBA9956</strain>
    </source>
</reference>
<name>A0A350HA83_UNCW3</name>
<dbReference type="EMBL" id="DMZY01000136">
    <property type="protein sequence ID" value="HAV92449.1"/>
    <property type="molecule type" value="Genomic_DNA"/>
</dbReference>
<dbReference type="Pfam" id="PF01451">
    <property type="entry name" value="LMWPc"/>
    <property type="match status" value="1"/>
</dbReference>
<evidence type="ECO:0000313" key="3">
    <source>
        <dbReference type="EMBL" id="HAV92449.1"/>
    </source>
</evidence>
<dbReference type="PANTHER" id="PTHR43428">
    <property type="entry name" value="ARSENATE REDUCTASE"/>
    <property type="match status" value="1"/>
</dbReference>
<keyword evidence="1" id="KW-0059">Arsenical resistance</keyword>
<gene>
    <name evidence="3" type="ORF">DCW38_04630</name>
</gene>
<sequence>MNKIKILFACAENSFRSQIAEGVAKTFFSDYIDAYSAGSKPSGKIHPNAVKVLKEIGYDASKSNSKGFLDLDVQEFDYLITMGCGDVCPFYPAKEDVNWELPDIKNEPIEEIRELREDIKKRMCELLKKHFKEIIC</sequence>
<dbReference type="Proteomes" id="UP000264062">
    <property type="component" value="Unassembled WGS sequence"/>
</dbReference>
<dbReference type="PANTHER" id="PTHR43428:SF1">
    <property type="entry name" value="ARSENATE REDUCTASE"/>
    <property type="match status" value="1"/>
</dbReference>
<dbReference type="Gene3D" id="3.40.50.2300">
    <property type="match status" value="1"/>
</dbReference>
<dbReference type="SUPFAM" id="SSF52788">
    <property type="entry name" value="Phosphotyrosine protein phosphatases I"/>
    <property type="match status" value="1"/>
</dbReference>
<proteinExistence type="predicted"/>
<organism evidence="3 4">
    <name type="scientific">candidate division WOR-3 bacterium</name>
    <dbReference type="NCBI Taxonomy" id="2052148"/>
    <lineage>
        <taxon>Bacteria</taxon>
        <taxon>Bacteria division WOR-3</taxon>
    </lineage>
</organism>
<dbReference type="SMART" id="SM00226">
    <property type="entry name" value="LMWPc"/>
    <property type="match status" value="1"/>
</dbReference>
<dbReference type="CDD" id="cd16345">
    <property type="entry name" value="LMWP_ArsC"/>
    <property type="match status" value="1"/>
</dbReference>
<dbReference type="GO" id="GO:0046685">
    <property type="term" value="P:response to arsenic-containing substance"/>
    <property type="evidence" value="ECO:0007669"/>
    <property type="project" value="UniProtKB-KW"/>
</dbReference>
<evidence type="ECO:0000256" key="1">
    <source>
        <dbReference type="ARBA" id="ARBA00022849"/>
    </source>
</evidence>
<accession>A0A350HA83</accession>
<dbReference type="InterPro" id="IPR023485">
    <property type="entry name" value="Ptyr_pPase"/>
</dbReference>